<name>D8UKB7_VOLCA</name>
<dbReference type="Proteomes" id="UP000001058">
    <property type="component" value="Unassembled WGS sequence"/>
</dbReference>
<feature type="compositionally biased region" description="Basic and acidic residues" evidence="1">
    <location>
        <begin position="30"/>
        <end position="52"/>
    </location>
</feature>
<dbReference type="KEGG" id="vcn:VOLCADRAFT_100493"/>
<evidence type="ECO:0000256" key="1">
    <source>
        <dbReference type="SAM" id="MobiDB-lite"/>
    </source>
</evidence>
<dbReference type="AlphaFoldDB" id="D8UKB7"/>
<feature type="region of interest" description="Disordered" evidence="1">
    <location>
        <begin position="1"/>
        <end position="76"/>
    </location>
</feature>
<proteinExistence type="predicted"/>
<reference evidence="2 3" key="1">
    <citation type="journal article" date="2010" name="Science">
        <title>Genomic analysis of organismal complexity in the multicellular green alga Volvox carteri.</title>
        <authorList>
            <person name="Prochnik S.E."/>
            <person name="Umen J."/>
            <person name="Nedelcu A.M."/>
            <person name="Hallmann A."/>
            <person name="Miller S.M."/>
            <person name="Nishii I."/>
            <person name="Ferris P."/>
            <person name="Kuo A."/>
            <person name="Mitros T."/>
            <person name="Fritz-Laylin L.K."/>
            <person name="Hellsten U."/>
            <person name="Chapman J."/>
            <person name="Simakov O."/>
            <person name="Rensing S.A."/>
            <person name="Terry A."/>
            <person name="Pangilinan J."/>
            <person name="Kapitonov V."/>
            <person name="Jurka J."/>
            <person name="Salamov A."/>
            <person name="Shapiro H."/>
            <person name="Schmutz J."/>
            <person name="Grimwood J."/>
            <person name="Lindquist E."/>
            <person name="Lucas S."/>
            <person name="Grigoriev I.V."/>
            <person name="Schmitt R."/>
            <person name="Kirk D."/>
            <person name="Rokhsar D.S."/>
        </authorList>
    </citation>
    <scope>NUCLEOTIDE SEQUENCE [LARGE SCALE GENOMIC DNA]</scope>
    <source>
        <strain evidence="3">f. Nagariensis / Eve</strain>
    </source>
</reference>
<sequence length="107" mass="11921">MNGLSLTRHGLPYSSKITNPAMAPVPKTRVGKERGANSPEAPRDEHEMDHVPTDAPVGVQTIRSPPRREDGADRDQSMYPIIILRCEVRIGEGPEKQKHIIQFDVPM</sequence>
<dbReference type="RefSeq" id="XP_002959096.1">
    <property type="nucleotide sequence ID" value="XM_002959050.1"/>
</dbReference>
<feature type="compositionally biased region" description="Basic and acidic residues" evidence="1">
    <location>
        <begin position="66"/>
        <end position="76"/>
    </location>
</feature>
<dbReference type="EMBL" id="GL378442">
    <property type="protein sequence ID" value="EFJ39824.1"/>
    <property type="molecule type" value="Genomic_DNA"/>
</dbReference>
<dbReference type="GeneID" id="9625923"/>
<protein>
    <submittedName>
        <fullName evidence="2">Uncharacterized protein</fullName>
    </submittedName>
</protein>
<organism evidence="3">
    <name type="scientific">Volvox carteri f. nagariensis</name>
    <dbReference type="NCBI Taxonomy" id="3068"/>
    <lineage>
        <taxon>Eukaryota</taxon>
        <taxon>Viridiplantae</taxon>
        <taxon>Chlorophyta</taxon>
        <taxon>core chlorophytes</taxon>
        <taxon>Chlorophyceae</taxon>
        <taxon>CS clade</taxon>
        <taxon>Chlamydomonadales</taxon>
        <taxon>Volvocaceae</taxon>
        <taxon>Volvox</taxon>
    </lineage>
</organism>
<dbReference type="InParanoid" id="D8UKB7"/>
<accession>D8UKB7</accession>
<keyword evidence="3" id="KW-1185">Reference proteome</keyword>
<evidence type="ECO:0000313" key="2">
    <source>
        <dbReference type="EMBL" id="EFJ39824.1"/>
    </source>
</evidence>
<gene>
    <name evidence="2" type="ORF">VOLCADRAFT_100493</name>
</gene>
<evidence type="ECO:0000313" key="3">
    <source>
        <dbReference type="Proteomes" id="UP000001058"/>
    </source>
</evidence>